<organism evidence="2 3">
    <name type="scientific">Haloglomus irregulare</name>
    <dbReference type="NCBI Taxonomy" id="2234134"/>
    <lineage>
        <taxon>Archaea</taxon>
        <taxon>Methanobacteriati</taxon>
        <taxon>Methanobacteriota</taxon>
        <taxon>Stenosarchaea group</taxon>
        <taxon>Halobacteria</taxon>
        <taxon>Halobacteriales</taxon>
        <taxon>Natronomonadaceae</taxon>
        <taxon>Haloglomus</taxon>
    </lineage>
</organism>
<evidence type="ECO:0000313" key="3">
    <source>
        <dbReference type="Proteomes" id="UP000319894"/>
    </source>
</evidence>
<keyword evidence="3" id="KW-1185">Reference proteome</keyword>
<dbReference type="InterPro" id="IPR021309">
    <property type="entry name" value="YgaP-like_TM"/>
</dbReference>
<dbReference type="OrthoDB" id="100832at2157"/>
<dbReference type="Pfam" id="PF11127">
    <property type="entry name" value="YgaP-like_TM"/>
    <property type="match status" value="1"/>
</dbReference>
<name>A0A554MUI5_9EURY</name>
<dbReference type="EMBL" id="QMDX01000025">
    <property type="protein sequence ID" value="TSD08796.1"/>
    <property type="molecule type" value="Genomic_DNA"/>
</dbReference>
<sequence>MDINVGATDKSVRTTVGAVAGVLSLAVLAGQLAAPALASPVLGVVALIMLGTAATRSCPVYSVLGMSTCPRNAGP</sequence>
<gene>
    <name evidence="2" type="ORF">DP107_18160</name>
</gene>
<dbReference type="GeneID" id="72739047"/>
<evidence type="ECO:0000259" key="1">
    <source>
        <dbReference type="Pfam" id="PF11127"/>
    </source>
</evidence>
<evidence type="ECO:0000313" key="2">
    <source>
        <dbReference type="EMBL" id="TSD08796.1"/>
    </source>
</evidence>
<reference evidence="2 3" key="1">
    <citation type="submission" date="2018-06" db="EMBL/GenBank/DDBJ databases">
        <title>Natronomonas sp. F16-60 a new haloarchaeon isolated from a solar saltern of Isla Cristina, Huelva, Spain.</title>
        <authorList>
            <person name="Duran-Viseras A."/>
            <person name="Sanchez-Porro C."/>
            <person name="Ventosa A."/>
        </authorList>
    </citation>
    <scope>NUCLEOTIDE SEQUENCE [LARGE SCALE GENOMIC DNA]</scope>
    <source>
        <strain evidence="2 3">F16-60</strain>
    </source>
</reference>
<dbReference type="InParanoid" id="A0A554MUI5"/>
<feature type="domain" description="Inner membrane protein YgaP-like transmembrane" evidence="1">
    <location>
        <begin position="1"/>
        <end position="71"/>
    </location>
</feature>
<proteinExistence type="predicted"/>
<comment type="caution">
    <text evidence="2">The sequence shown here is derived from an EMBL/GenBank/DDBJ whole genome shotgun (WGS) entry which is preliminary data.</text>
</comment>
<dbReference type="RefSeq" id="WP_144263519.1">
    <property type="nucleotide sequence ID" value="NZ_QMDX01000025.1"/>
</dbReference>
<accession>A0A554MUI5</accession>
<protein>
    <submittedName>
        <fullName evidence="2">DUF2892 domain-containing protein</fullName>
    </submittedName>
</protein>
<dbReference type="Proteomes" id="UP000319894">
    <property type="component" value="Unassembled WGS sequence"/>
</dbReference>
<dbReference type="AlphaFoldDB" id="A0A554MUI5"/>